<dbReference type="Pfam" id="PF04389">
    <property type="entry name" value="Peptidase_M28"/>
    <property type="match status" value="1"/>
</dbReference>
<dbReference type="InterPro" id="IPR007484">
    <property type="entry name" value="Peptidase_M28"/>
</dbReference>
<dbReference type="Gene3D" id="3.50.30.30">
    <property type="match status" value="1"/>
</dbReference>
<dbReference type="InterPro" id="IPR007365">
    <property type="entry name" value="TFR-like_dimer_dom"/>
</dbReference>
<evidence type="ECO:0000259" key="5">
    <source>
        <dbReference type="Pfam" id="PF04389"/>
    </source>
</evidence>
<dbReference type="InterPro" id="IPR036757">
    <property type="entry name" value="TFR-like_dimer_dom_sf"/>
</dbReference>
<dbReference type="Gene3D" id="1.20.930.40">
    <property type="entry name" value="Transferrin receptor-like, dimerisation domain"/>
    <property type="match status" value="1"/>
</dbReference>
<reference evidence="6 7" key="1">
    <citation type="journal article" date="2014" name="PLoS ONE">
        <title>De novo Genome Assembly of the Fungal Plant Pathogen Pyrenophora semeniperda.</title>
        <authorList>
            <person name="Soliai M.M."/>
            <person name="Meyer S.E."/>
            <person name="Udall J.A."/>
            <person name="Elzinga D.E."/>
            <person name="Hermansen R.A."/>
            <person name="Bodily P.M."/>
            <person name="Hart A.A."/>
            <person name="Coleman C.E."/>
        </authorList>
    </citation>
    <scope>NUCLEOTIDE SEQUENCE [LARGE SCALE GENOMIC DNA]</scope>
    <source>
        <strain evidence="6 7">CCB06</strain>
        <tissue evidence="6">Mycelium</tissue>
    </source>
</reference>
<evidence type="ECO:0000259" key="4">
    <source>
        <dbReference type="Pfam" id="PF04253"/>
    </source>
</evidence>
<dbReference type="OrthoDB" id="5841748at2759"/>
<feature type="domain" description="Peptidase M28" evidence="5">
    <location>
        <begin position="390"/>
        <end position="576"/>
    </location>
</feature>
<evidence type="ECO:0000259" key="3">
    <source>
        <dbReference type="Pfam" id="PF02225"/>
    </source>
</evidence>
<dbReference type="Gene3D" id="3.40.630.10">
    <property type="entry name" value="Zn peptidases"/>
    <property type="match status" value="1"/>
</dbReference>
<dbReference type="Pfam" id="PF04253">
    <property type="entry name" value="TFR_dimer"/>
    <property type="match status" value="1"/>
</dbReference>
<name>A0A3M7MIL7_9PLEO</name>
<evidence type="ECO:0000313" key="6">
    <source>
        <dbReference type="EMBL" id="RMZ74204.1"/>
    </source>
</evidence>
<protein>
    <submittedName>
        <fullName evidence="6">N-acetylated-alpha-linked acidic dipeptidase 2</fullName>
    </submittedName>
</protein>
<dbReference type="AlphaFoldDB" id="A0A3M7MIL7"/>
<dbReference type="FunFam" id="3.40.630.10:FF:000101">
    <property type="entry name" value="N-acetylated alpha-linked acidic dipeptidase like 1"/>
    <property type="match status" value="1"/>
</dbReference>
<accession>A0A3M7MIL7</accession>
<dbReference type="CDD" id="cd08022">
    <property type="entry name" value="M28_PSMA_like"/>
    <property type="match status" value="1"/>
</dbReference>
<dbReference type="SUPFAM" id="SSF47672">
    <property type="entry name" value="Transferrin receptor-like dimerisation domain"/>
    <property type="match status" value="1"/>
</dbReference>
<dbReference type="Proteomes" id="UP000265663">
    <property type="component" value="Unassembled WGS sequence"/>
</dbReference>
<gene>
    <name evidence="6" type="ORF">GMOD_00003210</name>
</gene>
<sequence length="754" mass="82442">MQGKPSSVQSLSVARTYLSHNVLDTSLVLFCVPFFDLFVKRLHQSVNMKSVLVLLIAIGAQACQRERALQHHPHKHIKRQSAFPPALTTDEEILLNSFDTASISDWSYYYTHGAHVAGRNKTMAQWTADKWTEYGFTSRLDEYYVFLNYPISHSLELTHSNGSTYTPTLREAVLEEDPTTSYPDSIPTFHGYSFTGNASAEYVYVGRGQQVDFNRLEALGVKLEGKIALAKYGGPFRGLKVKNAQEHGMVGTVIFTDPGDDGNMTEAKGVAAYPYGPARNPTTVQRGSVQFLSVYPGDPTTPGYVSKPDSPRSDRSSITPQIPSLPISWMEAQPLLMALNGFGTNGTEVNRTGWVGAIPGVDYFTGEGSGSTLSMSNVMNDTYGSIWDAVGVINGTNEDEVVIVGNHRDAWIVGGAADPNSGSAVLIELAKAFDALSKTGWKPLRTIVLCSWDAEEYGLVGSTEWVEEYIPWLKNAAVSYLNVDVAVSGPIPDISATPDFHTIATNVMKKIIYPYRNNTGLTMYDVWSHESGEIGVLGSGSDYTAFLHRGIASIDIGAGGGPDDPVYHYHSNYDSYHWMTAFGDPGFHTHKAIGQYLTLLLYHLVSDPVLPLEPTDYVSELNTYLGDLKADISASNYTLDLSNLTAAMSQFEASAKEFADLRKQAVDTNDTALIAVQNHKARDFSRGFTSQGGLPTREFFQNTLFAPGRDTGYAPVTYPGITESITFDKDIALAKTWVQKTSDAILVAASILKT</sequence>
<evidence type="ECO:0000256" key="2">
    <source>
        <dbReference type="SAM" id="MobiDB-lite"/>
    </source>
</evidence>
<dbReference type="PANTHER" id="PTHR10404">
    <property type="entry name" value="N-ACETYLATED-ALPHA-LINKED ACIDIC DIPEPTIDASE"/>
    <property type="match status" value="1"/>
</dbReference>
<proteinExistence type="inferred from homology"/>
<dbReference type="InterPro" id="IPR039373">
    <property type="entry name" value="Peptidase_M28B"/>
</dbReference>
<feature type="domain" description="Transferrin receptor-like dimerisation" evidence="4">
    <location>
        <begin position="639"/>
        <end position="753"/>
    </location>
</feature>
<feature type="region of interest" description="Disordered" evidence="2">
    <location>
        <begin position="299"/>
        <end position="321"/>
    </location>
</feature>
<feature type="domain" description="PA" evidence="3">
    <location>
        <begin position="210"/>
        <end position="267"/>
    </location>
</feature>
<dbReference type="CDD" id="cd02121">
    <property type="entry name" value="PA_GCPII_like"/>
    <property type="match status" value="1"/>
</dbReference>
<keyword evidence="7" id="KW-1185">Reference proteome</keyword>
<dbReference type="SUPFAM" id="SSF52025">
    <property type="entry name" value="PA domain"/>
    <property type="match status" value="1"/>
</dbReference>
<dbReference type="Pfam" id="PF02225">
    <property type="entry name" value="PA"/>
    <property type="match status" value="1"/>
</dbReference>
<organism evidence="6 7">
    <name type="scientific">Pyrenophora seminiperda CCB06</name>
    <dbReference type="NCBI Taxonomy" id="1302712"/>
    <lineage>
        <taxon>Eukaryota</taxon>
        <taxon>Fungi</taxon>
        <taxon>Dikarya</taxon>
        <taxon>Ascomycota</taxon>
        <taxon>Pezizomycotina</taxon>
        <taxon>Dothideomycetes</taxon>
        <taxon>Pleosporomycetidae</taxon>
        <taxon>Pleosporales</taxon>
        <taxon>Pleosporineae</taxon>
        <taxon>Pleosporaceae</taxon>
        <taxon>Pyrenophora</taxon>
    </lineage>
</organism>
<dbReference type="SUPFAM" id="SSF53187">
    <property type="entry name" value="Zn-dependent exopeptidases"/>
    <property type="match status" value="1"/>
</dbReference>
<evidence type="ECO:0000256" key="1">
    <source>
        <dbReference type="ARBA" id="ARBA00005634"/>
    </source>
</evidence>
<evidence type="ECO:0000313" key="7">
    <source>
        <dbReference type="Proteomes" id="UP000265663"/>
    </source>
</evidence>
<comment type="similarity">
    <text evidence="1">Belongs to the peptidase M28 family. M28B subfamily.</text>
</comment>
<dbReference type="FunFam" id="3.50.30.30:FF:000008">
    <property type="entry name" value="Glutamate carboxypeptidase 2"/>
    <property type="match status" value="1"/>
</dbReference>
<dbReference type="InterPro" id="IPR003137">
    <property type="entry name" value="PA_domain"/>
</dbReference>
<dbReference type="PANTHER" id="PTHR10404:SF46">
    <property type="entry name" value="VACUOLAR PROTEIN SORTING-ASSOCIATED PROTEIN 70"/>
    <property type="match status" value="1"/>
</dbReference>
<dbReference type="EMBL" id="KE747844">
    <property type="protein sequence ID" value="RMZ74204.1"/>
    <property type="molecule type" value="Genomic_DNA"/>
</dbReference>
<dbReference type="GO" id="GO:0004180">
    <property type="term" value="F:carboxypeptidase activity"/>
    <property type="evidence" value="ECO:0007669"/>
    <property type="project" value="TreeGrafter"/>
</dbReference>
<dbReference type="InterPro" id="IPR046450">
    <property type="entry name" value="PA_dom_sf"/>
</dbReference>